<feature type="compositionally biased region" description="Basic and acidic residues" evidence="1">
    <location>
        <begin position="11"/>
        <end position="30"/>
    </location>
</feature>
<dbReference type="EMBL" id="KQ242312">
    <property type="protein sequence ID" value="KNC79402.1"/>
    <property type="molecule type" value="Genomic_DNA"/>
</dbReference>
<feature type="compositionally biased region" description="Low complexity" evidence="1">
    <location>
        <begin position="40"/>
        <end position="55"/>
    </location>
</feature>
<dbReference type="RefSeq" id="XP_014153304.1">
    <property type="nucleotide sequence ID" value="XM_014297829.1"/>
</dbReference>
<dbReference type="AlphaFoldDB" id="A0A0L0FRE9"/>
<evidence type="ECO:0000313" key="2">
    <source>
        <dbReference type="EMBL" id="KNC79402.1"/>
    </source>
</evidence>
<organism evidence="2 3">
    <name type="scientific">Sphaeroforma arctica JP610</name>
    <dbReference type="NCBI Taxonomy" id="667725"/>
    <lineage>
        <taxon>Eukaryota</taxon>
        <taxon>Ichthyosporea</taxon>
        <taxon>Ichthyophonida</taxon>
        <taxon>Sphaeroforma</taxon>
    </lineage>
</organism>
<name>A0A0L0FRE9_9EUKA</name>
<feature type="region of interest" description="Disordered" evidence="1">
    <location>
        <begin position="1"/>
        <end position="74"/>
    </location>
</feature>
<evidence type="ECO:0000313" key="3">
    <source>
        <dbReference type="Proteomes" id="UP000054560"/>
    </source>
</evidence>
<keyword evidence="3" id="KW-1185">Reference proteome</keyword>
<reference evidence="2 3" key="1">
    <citation type="submission" date="2011-02" db="EMBL/GenBank/DDBJ databases">
        <title>The Genome Sequence of Sphaeroforma arctica JP610.</title>
        <authorList>
            <consortium name="The Broad Institute Genome Sequencing Platform"/>
            <person name="Russ C."/>
            <person name="Cuomo C."/>
            <person name="Young S.K."/>
            <person name="Zeng Q."/>
            <person name="Gargeya S."/>
            <person name="Alvarado L."/>
            <person name="Berlin A."/>
            <person name="Chapman S.B."/>
            <person name="Chen Z."/>
            <person name="Freedman E."/>
            <person name="Gellesch M."/>
            <person name="Goldberg J."/>
            <person name="Griggs A."/>
            <person name="Gujja S."/>
            <person name="Heilman E."/>
            <person name="Heiman D."/>
            <person name="Howarth C."/>
            <person name="Mehta T."/>
            <person name="Neiman D."/>
            <person name="Pearson M."/>
            <person name="Roberts A."/>
            <person name="Saif S."/>
            <person name="Shea T."/>
            <person name="Shenoy N."/>
            <person name="Sisk P."/>
            <person name="Stolte C."/>
            <person name="Sykes S."/>
            <person name="White J."/>
            <person name="Yandava C."/>
            <person name="Burger G."/>
            <person name="Gray M.W."/>
            <person name="Holland P.W.H."/>
            <person name="King N."/>
            <person name="Lang F.B.F."/>
            <person name="Roger A.J."/>
            <person name="Ruiz-Trillo I."/>
            <person name="Haas B."/>
            <person name="Nusbaum C."/>
            <person name="Birren B."/>
        </authorList>
    </citation>
    <scope>NUCLEOTIDE SEQUENCE [LARGE SCALE GENOMIC DNA]</scope>
    <source>
        <strain evidence="2 3">JP610</strain>
    </source>
</reference>
<protein>
    <submittedName>
        <fullName evidence="2">Uncharacterized protein</fullName>
    </submittedName>
</protein>
<dbReference type="Proteomes" id="UP000054560">
    <property type="component" value="Unassembled WGS sequence"/>
</dbReference>
<proteinExistence type="predicted"/>
<gene>
    <name evidence="2" type="ORF">SARC_08202</name>
</gene>
<evidence type="ECO:0000256" key="1">
    <source>
        <dbReference type="SAM" id="MobiDB-lite"/>
    </source>
</evidence>
<dbReference type="GeneID" id="25908706"/>
<sequence length="196" mass="22621">MRTKMALLDAAAKEKRRKAEASDRQQRRSMMEGIAFQMRESPNVESSSSPEASNNTQEEGTGVFNRRTKQYPLSTLNPEQVKERVSKFGHLKSISYVQDEEMNKLRCDNGGHRWHLWGVPDDIVCGSVKTGTLYTRPRRHARVCAIVGCARETRKMCVRCRVRLCKELIQGRNYNCYQLFHTPSFKGDIDERCCEK</sequence>
<accession>A0A0L0FRE9</accession>